<evidence type="ECO:0000313" key="4">
    <source>
        <dbReference type="EMBL" id="KKF39274.1"/>
    </source>
</evidence>
<keyword evidence="1 2" id="KW-0597">Phosphoprotein</keyword>
<evidence type="ECO:0000256" key="1">
    <source>
        <dbReference type="ARBA" id="ARBA00022553"/>
    </source>
</evidence>
<feature type="modified residue" description="4-aspartylphosphate" evidence="2">
    <location>
        <position position="59"/>
    </location>
</feature>
<dbReference type="GO" id="GO:0000160">
    <property type="term" value="P:phosphorelay signal transduction system"/>
    <property type="evidence" value="ECO:0007669"/>
    <property type="project" value="InterPro"/>
</dbReference>
<evidence type="ECO:0000256" key="2">
    <source>
        <dbReference type="PROSITE-ProRule" id="PRU00169"/>
    </source>
</evidence>
<dbReference type="Gene3D" id="3.40.50.2300">
    <property type="match status" value="1"/>
</dbReference>
<feature type="domain" description="Response regulatory" evidence="3">
    <location>
        <begin position="12"/>
        <end position="121"/>
    </location>
</feature>
<dbReference type="RefSeq" id="WP_080509979.1">
    <property type="nucleotide sequence ID" value="NZ_JNFH02000073.1"/>
</dbReference>
<dbReference type="AlphaFoldDB" id="A0A0F8D4U4"/>
<dbReference type="PROSITE" id="PS50110">
    <property type="entry name" value="RESPONSE_REGULATORY"/>
    <property type="match status" value="1"/>
</dbReference>
<sequence length="195" mass="21795">MGESIDTHERQTVLIVDDQPDEVDLYSEFLAEDYTVLTAYSGAEALETLSSDVAVVLLDRRMPGMSGDDVLATIREREIDCRVVMVTAISPGTDILDLPFDDYLVKPVSREDIRDAVSRMLVRASYDETMREIVATVSKMATLESMMTLLEMEASSEYTALTERFGDLRAEIDLWGPNGDPYPEFSTEKIDGVFS</sequence>
<dbReference type="Pfam" id="PF08663">
    <property type="entry name" value="HalX"/>
    <property type="match status" value="1"/>
</dbReference>
<evidence type="ECO:0000313" key="5">
    <source>
        <dbReference type="Proteomes" id="UP000053331"/>
    </source>
</evidence>
<dbReference type="InterPro" id="IPR011006">
    <property type="entry name" value="CheY-like_superfamily"/>
</dbReference>
<reference evidence="4 5" key="1">
    <citation type="journal article" date="2015" name="Genome Announc.">
        <title>Draft genome sequence of a Halorubrum H3 strain isolated from the burlinskoye salt lake (Altai Krai, Russia).</title>
        <authorList>
            <person name="Rozanov A.S."/>
            <person name="Bryanskaya A.V."/>
            <person name="Malup T.K."/>
            <person name="Kotenko A.V."/>
            <person name="Peltek S.E."/>
        </authorList>
    </citation>
    <scope>NUCLEOTIDE SEQUENCE [LARGE SCALE GENOMIC DNA]</scope>
    <source>
        <strain evidence="4 5">H3</strain>
    </source>
</reference>
<keyword evidence="5" id="KW-1185">Reference proteome</keyword>
<dbReference type="PANTHER" id="PTHR44591">
    <property type="entry name" value="STRESS RESPONSE REGULATOR PROTEIN 1"/>
    <property type="match status" value="1"/>
</dbReference>
<evidence type="ECO:0000259" key="3">
    <source>
        <dbReference type="PROSITE" id="PS50110"/>
    </source>
</evidence>
<dbReference type="InterPro" id="IPR050595">
    <property type="entry name" value="Bact_response_regulator"/>
</dbReference>
<dbReference type="InterPro" id="IPR013971">
    <property type="entry name" value="HalX_domain"/>
</dbReference>
<dbReference type="PANTHER" id="PTHR44591:SF3">
    <property type="entry name" value="RESPONSE REGULATORY DOMAIN-CONTAINING PROTEIN"/>
    <property type="match status" value="1"/>
</dbReference>
<dbReference type="OrthoDB" id="86314at2157"/>
<organism evidence="4 5">
    <name type="scientific">Halorubrum saccharovorum</name>
    <dbReference type="NCBI Taxonomy" id="2248"/>
    <lineage>
        <taxon>Archaea</taxon>
        <taxon>Methanobacteriati</taxon>
        <taxon>Methanobacteriota</taxon>
        <taxon>Stenosarchaea group</taxon>
        <taxon>Halobacteria</taxon>
        <taxon>Halobacteriales</taxon>
        <taxon>Haloferacaceae</taxon>
        <taxon>Halorubrum</taxon>
    </lineage>
</organism>
<proteinExistence type="predicted"/>
<dbReference type="CDD" id="cd00156">
    <property type="entry name" value="REC"/>
    <property type="match status" value="1"/>
</dbReference>
<dbReference type="Pfam" id="PF00072">
    <property type="entry name" value="Response_reg"/>
    <property type="match status" value="1"/>
</dbReference>
<dbReference type="SMART" id="SM00448">
    <property type="entry name" value="REC"/>
    <property type="match status" value="1"/>
</dbReference>
<comment type="caution">
    <text evidence="4">The sequence shown here is derived from an EMBL/GenBank/DDBJ whole genome shotgun (WGS) entry which is preliminary data.</text>
</comment>
<name>A0A0F8D4U4_9EURY</name>
<dbReference type="EMBL" id="JNFH02000073">
    <property type="protein sequence ID" value="KKF39274.1"/>
    <property type="molecule type" value="Genomic_DNA"/>
</dbReference>
<gene>
    <name evidence="4" type="ORF">FK85_29855</name>
</gene>
<dbReference type="Proteomes" id="UP000053331">
    <property type="component" value="Unassembled WGS sequence"/>
</dbReference>
<dbReference type="InterPro" id="IPR001789">
    <property type="entry name" value="Sig_transdc_resp-reg_receiver"/>
</dbReference>
<accession>A0A0F8D4U4</accession>
<dbReference type="SUPFAM" id="SSF52172">
    <property type="entry name" value="CheY-like"/>
    <property type="match status" value="1"/>
</dbReference>
<protein>
    <submittedName>
        <fullName evidence="4">HoxA-like transcriptional regulator</fullName>
    </submittedName>
</protein>